<keyword evidence="2" id="KW-1185">Reference proteome</keyword>
<dbReference type="Gene3D" id="3.30.310.110">
    <property type="entry name" value="XisI-like"/>
    <property type="match status" value="1"/>
</dbReference>
<dbReference type="InterPro" id="IPR014968">
    <property type="entry name" value="XisI"/>
</dbReference>
<evidence type="ECO:0000313" key="1">
    <source>
        <dbReference type="EMBL" id="MDJ1180305.1"/>
    </source>
</evidence>
<dbReference type="Pfam" id="PF08869">
    <property type="entry name" value="XisI"/>
    <property type="match status" value="1"/>
</dbReference>
<gene>
    <name evidence="1" type="ORF">PJF56_15680</name>
</gene>
<comment type="caution">
    <text evidence="1">The sequence shown here is derived from an EMBL/GenBank/DDBJ whole genome shotgun (WGS) entry which is preliminary data.</text>
</comment>
<dbReference type="InterPro" id="IPR035943">
    <property type="entry name" value="XisI-like_sf"/>
</dbReference>
<dbReference type="RefSeq" id="WP_283763605.1">
    <property type="nucleotide sequence ID" value="NZ_JAQPOK010000115.1"/>
</dbReference>
<dbReference type="SUPFAM" id="SSF143847">
    <property type="entry name" value="XisI-like"/>
    <property type="match status" value="1"/>
</dbReference>
<dbReference type="Proteomes" id="UP001231370">
    <property type="component" value="Unassembled WGS sequence"/>
</dbReference>
<dbReference type="EMBL" id="JAQPOK010000115">
    <property type="protein sequence ID" value="MDJ1180305.1"/>
    <property type="molecule type" value="Genomic_DNA"/>
</dbReference>
<accession>A0ABT7BMJ4</accession>
<dbReference type="CDD" id="cd16382">
    <property type="entry name" value="XisI-like"/>
    <property type="match status" value="1"/>
</dbReference>
<sequence length="109" mass="12782">MERLNYPEIVQNILERHAKNHSNRQTEVKSLFDTERDRYQVMNMGWQNFTRVFGCIIYVEIKEGKIWIERDGTEIGVANELVEAGVPKQDIVLAFKAPYKRKFTDFAAS</sequence>
<protein>
    <submittedName>
        <fullName evidence="1">XisI protein</fullName>
    </submittedName>
</protein>
<proteinExistence type="predicted"/>
<reference evidence="1 2" key="1">
    <citation type="submission" date="2023-01" db="EMBL/GenBank/DDBJ databases">
        <title>Novel diversity within Roseofilum (Cyanobacteria; Desertifilaceae) from marine benthic mats with descriptions of four novel species.</title>
        <authorList>
            <person name="Wang Y."/>
            <person name="Berthold D.E."/>
            <person name="Hu J."/>
            <person name="Lefler F.W."/>
            <person name="Laughinghouse H.D. IV."/>
        </authorList>
    </citation>
    <scope>NUCLEOTIDE SEQUENCE [LARGE SCALE GENOMIC DNA]</scope>
    <source>
        <strain evidence="1 2">BLCC-M91</strain>
    </source>
</reference>
<organism evidence="1 2">
    <name type="scientific">Roseofilum halophilum BLCC-M91</name>
    <dbReference type="NCBI Taxonomy" id="3022259"/>
    <lineage>
        <taxon>Bacteria</taxon>
        <taxon>Bacillati</taxon>
        <taxon>Cyanobacteriota</taxon>
        <taxon>Cyanophyceae</taxon>
        <taxon>Desertifilales</taxon>
        <taxon>Desertifilaceae</taxon>
        <taxon>Roseofilum</taxon>
        <taxon>Roseofilum halophilum</taxon>
    </lineage>
</organism>
<name>A0ABT7BMJ4_9CYAN</name>
<evidence type="ECO:0000313" key="2">
    <source>
        <dbReference type="Proteomes" id="UP001231370"/>
    </source>
</evidence>